<evidence type="ECO:0008006" key="6">
    <source>
        <dbReference type="Google" id="ProtNLM"/>
    </source>
</evidence>
<reference evidence="4" key="1">
    <citation type="submission" date="2021-02" db="EMBL/GenBank/DDBJ databases">
        <authorList>
            <person name="Nowell W R."/>
        </authorList>
    </citation>
    <scope>NUCLEOTIDE SEQUENCE</scope>
</reference>
<name>A0A814XY73_9BILA</name>
<dbReference type="PANTHER" id="PTHR45641:SF1">
    <property type="entry name" value="AAA+ ATPASE DOMAIN-CONTAINING PROTEIN"/>
    <property type="match status" value="1"/>
</dbReference>
<protein>
    <recommendedName>
        <fullName evidence="6">Tetratricopeptide repeat protein</fullName>
    </recommendedName>
</protein>
<dbReference type="PROSITE" id="PS50005">
    <property type="entry name" value="TPR"/>
    <property type="match status" value="1"/>
</dbReference>
<proteinExistence type="predicted"/>
<dbReference type="AlphaFoldDB" id="A0A814XY73"/>
<organism evidence="4 5">
    <name type="scientific">Rotaria sordida</name>
    <dbReference type="NCBI Taxonomy" id="392033"/>
    <lineage>
        <taxon>Eukaryota</taxon>
        <taxon>Metazoa</taxon>
        <taxon>Spiralia</taxon>
        <taxon>Gnathifera</taxon>
        <taxon>Rotifera</taxon>
        <taxon>Eurotatoria</taxon>
        <taxon>Bdelloidea</taxon>
        <taxon>Philodinida</taxon>
        <taxon>Philodinidae</taxon>
        <taxon>Rotaria</taxon>
    </lineage>
</organism>
<dbReference type="EMBL" id="CAJNOO010001977">
    <property type="protein sequence ID" value="CAF1222444.1"/>
    <property type="molecule type" value="Genomic_DNA"/>
</dbReference>
<dbReference type="InterPro" id="IPR011990">
    <property type="entry name" value="TPR-like_helical_dom_sf"/>
</dbReference>
<dbReference type="Gene3D" id="1.25.40.10">
    <property type="entry name" value="Tetratricopeptide repeat domain"/>
    <property type="match status" value="1"/>
</dbReference>
<evidence type="ECO:0000256" key="1">
    <source>
        <dbReference type="ARBA" id="ARBA00022737"/>
    </source>
</evidence>
<accession>A0A814XY73</accession>
<dbReference type="Pfam" id="PF13374">
    <property type="entry name" value="TPR_10"/>
    <property type="match status" value="1"/>
</dbReference>
<sequence length="214" mass="24658">MSEYSKALSSHERSLEIKKKALPPNHPSLAGSYLNIGLAYSNMGEYSKALSSQERSLEIRKIALPPNHPDFAQSYNNIGMAKILGIESRYGAICRSFHELAFKDNDSEHSFSFEENDMIKYFESFARVSISTFETTGFESHMAYQGYIDDLRNTDNAWVEAEIWNFHYDSNIPFPNLRQDGVAIWKDVTNNFRGFLIQTSMLREITRIHQAFFK</sequence>
<dbReference type="InterPro" id="IPR019734">
    <property type="entry name" value="TPR_rpt"/>
</dbReference>
<keyword evidence="2 3" id="KW-0802">TPR repeat</keyword>
<evidence type="ECO:0000256" key="2">
    <source>
        <dbReference type="ARBA" id="ARBA00022803"/>
    </source>
</evidence>
<feature type="repeat" description="TPR" evidence="3">
    <location>
        <begin position="30"/>
        <end position="63"/>
    </location>
</feature>
<dbReference type="Gene3D" id="3.90.79.10">
    <property type="entry name" value="Nucleoside Triphosphate Pyrophosphohydrolase"/>
    <property type="match status" value="1"/>
</dbReference>
<dbReference type="OrthoDB" id="301415at2759"/>
<dbReference type="Proteomes" id="UP000663882">
    <property type="component" value="Unassembled WGS sequence"/>
</dbReference>
<dbReference type="SUPFAM" id="SSF48452">
    <property type="entry name" value="TPR-like"/>
    <property type="match status" value="1"/>
</dbReference>
<comment type="caution">
    <text evidence="4">The sequence shown here is derived from an EMBL/GenBank/DDBJ whole genome shotgun (WGS) entry which is preliminary data.</text>
</comment>
<evidence type="ECO:0000256" key="3">
    <source>
        <dbReference type="PROSITE-ProRule" id="PRU00339"/>
    </source>
</evidence>
<keyword evidence="1" id="KW-0677">Repeat</keyword>
<evidence type="ECO:0000313" key="4">
    <source>
        <dbReference type="EMBL" id="CAF1222444.1"/>
    </source>
</evidence>
<gene>
    <name evidence="4" type="ORF">RFH988_LOCUS25719</name>
</gene>
<evidence type="ECO:0000313" key="5">
    <source>
        <dbReference type="Proteomes" id="UP000663882"/>
    </source>
</evidence>
<dbReference type="PANTHER" id="PTHR45641">
    <property type="entry name" value="TETRATRICOPEPTIDE REPEAT PROTEIN (AFU_ORTHOLOGUE AFUA_6G03870)"/>
    <property type="match status" value="1"/>
</dbReference>